<dbReference type="GO" id="GO:0004674">
    <property type="term" value="F:protein serine/threonine kinase activity"/>
    <property type="evidence" value="ECO:0007669"/>
    <property type="project" value="UniProtKB-EC"/>
</dbReference>
<name>A0AA36GVU8_CYLNA</name>
<evidence type="ECO:0000313" key="3">
    <source>
        <dbReference type="EMBL" id="CAJ0599096.1"/>
    </source>
</evidence>
<evidence type="ECO:0000313" key="4">
    <source>
        <dbReference type="Proteomes" id="UP001176961"/>
    </source>
</evidence>
<dbReference type="Gene3D" id="1.10.510.10">
    <property type="entry name" value="Transferase(Phosphotransferase) domain 1"/>
    <property type="match status" value="1"/>
</dbReference>
<comment type="caution">
    <text evidence="3">The sequence shown here is derived from an EMBL/GenBank/DDBJ whole genome shotgun (WGS) entry which is preliminary data.</text>
</comment>
<dbReference type="EC" id="2.7.11.1" evidence="1"/>
<accession>A0AA36GVU8</accession>
<reference evidence="3" key="1">
    <citation type="submission" date="2023-07" db="EMBL/GenBank/DDBJ databases">
        <authorList>
            <consortium name="CYATHOMIX"/>
        </authorList>
    </citation>
    <scope>NUCLEOTIDE SEQUENCE</scope>
    <source>
        <strain evidence="3">N/A</strain>
    </source>
</reference>
<organism evidence="3 4">
    <name type="scientific">Cylicocyclus nassatus</name>
    <name type="common">Nematode worm</name>
    <dbReference type="NCBI Taxonomy" id="53992"/>
    <lineage>
        <taxon>Eukaryota</taxon>
        <taxon>Metazoa</taxon>
        <taxon>Ecdysozoa</taxon>
        <taxon>Nematoda</taxon>
        <taxon>Chromadorea</taxon>
        <taxon>Rhabditida</taxon>
        <taxon>Rhabditina</taxon>
        <taxon>Rhabditomorpha</taxon>
        <taxon>Strongyloidea</taxon>
        <taxon>Strongylidae</taxon>
        <taxon>Cylicocyclus</taxon>
    </lineage>
</organism>
<dbReference type="Pfam" id="PF00069">
    <property type="entry name" value="Pkinase"/>
    <property type="match status" value="1"/>
</dbReference>
<dbReference type="InterPro" id="IPR050235">
    <property type="entry name" value="CK1_Ser-Thr_kinase"/>
</dbReference>
<evidence type="ECO:0000256" key="1">
    <source>
        <dbReference type="ARBA" id="ARBA00012513"/>
    </source>
</evidence>
<sequence>MTTHKEERKDVPHLLTNGEVIDVYTVGRLISIGGFGQVYTCFHQLTHERVAIKVEAMAAKMPLLRNEAVCLHYLNGIHNPHGDEPREPILRFISYGLTDKLKYLIMDHCGANLRDLKQATPKGQFSIATSLWIMERMVSALQFMHSHGFLHRDVKPANFCIGDNETHKLYLIDFGMCRCFINTDGSYKKRKPSSPFHGTVRYASVNTHNKKDLCRWDDLWSVYYITIENMVGALPWRYVTDRCKVAEMKIKFKFNTLQYGDEPCMPQPLRILAYHLLESRQNQDASFYTAPPYGHIIREVEYDLDLRHFYKNSPLDWETRQESVIGECFEECEALRTSLPVEQPLYDCNGEQSVYCF</sequence>
<feature type="domain" description="Protein kinase" evidence="2">
    <location>
        <begin position="24"/>
        <end position="346"/>
    </location>
</feature>
<dbReference type="PANTHER" id="PTHR11909">
    <property type="entry name" value="CASEIN KINASE-RELATED"/>
    <property type="match status" value="1"/>
</dbReference>
<dbReference type="Proteomes" id="UP001176961">
    <property type="component" value="Unassembled WGS sequence"/>
</dbReference>
<dbReference type="AlphaFoldDB" id="A0AA36GVU8"/>
<dbReference type="InterPro" id="IPR000719">
    <property type="entry name" value="Prot_kinase_dom"/>
</dbReference>
<dbReference type="PROSITE" id="PS50011">
    <property type="entry name" value="PROTEIN_KINASE_DOM"/>
    <property type="match status" value="1"/>
</dbReference>
<protein>
    <recommendedName>
        <fullName evidence="1">non-specific serine/threonine protein kinase</fullName>
        <ecNumber evidence="1">2.7.11.1</ecNumber>
    </recommendedName>
</protein>
<keyword evidence="4" id="KW-1185">Reference proteome</keyword>
<dbReference type="GO" id="GO:0005524">
    <property type="term" value="F:ATP binding"/>
    <property type="evidence" value="ECO:0007669"/>
    <property type="project" value="InterPro"/>
</dbReference>
<evidence type="ECO:0000259" key="2">
    <source>
        <dbReference type="PROSITE" id="PS50011"/>
    </source>
</evidence>
<gene>
    <name evidence="3" type="ORF">CYNAS_LOCUS11079</name>
</gene>
<dbReference type="SMART" id="SM00220">
    <property type="entry name" value="S_TKc"/>
    <property type="match status" value="1"/>
</dbReference>
<dbReference type="SUPFAM" id="SSF56112">
    <property type="entry name" value="Protein kinase-like (PK-like)"/>
    <property type="match status" value="1"/>
</dbReference>
<dbReference type="InterPro" id="IPR008271">
    <property type="entry name" value="Ser/Thr_kinase_AS"/>
</dbReference>
<dbReference type="PROSITE" id="PS00108">
    <property type="entry name" value="PROTEIN_KINASE_ST"/>
    <property type="match status" value="1"/>
</dbReference>
<dbReference type="InterPro" id="IPR011009">
    <property type="entry name" value="Kinase-like_dom_sf"/>
</dbReference>
<dbReference type="EMBL" id="CATQJL010000223">
    <property type="protein sequence ID" value="CAJ0599096.1"/>
    <property type="molecule type" value="Genomic_DNA"/>
</dbReference>
<proteinExistence type="predicted"/>